<protein>
    <submittedName>
        <fullName evidence="2">Uncharacterized protein</fullName>
    </submittedName>
</protein>
<evidence type="ECO:0000256" key="1">
    <source>
        <dbReference type="SAM" id="MobiDB-lite"/>
    </source>
</evidence>
<gene>
    <name evidence="2" type="ORF">GCM10010909_10910</name>
</gene>
<evidence type="ECO:0000313" key="2">
    <source>
        <dbReference type="EMBL" id="GLR66411.1"/>
    </source>
</evidence>
<keyword evidence="3" id="KW-1185">Reference proteome</keyword>
<reference evidence="3" key="1">
    <citation type="journal article" date="2019" name="Int. J. Syst. Evol. Microbiol.">
        <title>The Global Catalogue of Microorganisms (GCM) 10K type strain sequencing project: providing services to taxonomists for standard genome sequencing and annotation.</title>
        <authorList>
            <consortium name="The Broad Institute Genomics Platform"/>
            <consortium name="The Broad Institute Genome Sequencing Center for Infectious Disease"/>
            <person name="Wu L."/>
            <person name="Ma J."/>
        </authorList>
    </citation>
    <scope>NUCLEOTIDE SEQUENCE [LARGE SCALE GENOMIC DNA]</scope>
    <source>
        <strain evidence="3">NBRC 112502</strain>
    </source>
</reference>
<organism evidence="2 3">
    <name type="scientific">Acidocella aquatica</name>
    <dbReference type="NCBI Taxonomy" id="1922313"/>
    <lineage>
        <taxon>Bacteria</taxon>
        <taxon>Pseudomonadati</taxon>
        <taxon>Pseudomonadota</taxon>
        <taxon>Alphaproteobacteria</taxon>
        <taxon>Acetobacterales</taxon>
        <taxon>Acidocellaceae</taxon>
        <taxon>Acidocella</taxon>
    </lineage>
</organism>
<feature type="compositionally biased region" description="Basic and acidic residues" evidence="1">
    <location>
        <begin position="45"/>
        <end position="58"/>
    </location>
</feature>
<feature type="compositionally biased region" description="Pro residues" evidence="1">
    <location>
        <begin position="62"/>
        <end position="72"/>
    </location>
</feature>
<sequence length="84" mass="9176">MESQGFCQSSSVGAILRAGGRRQKNLAVCRKPLDISATIEDAVNDNERRRDVKGDGDAPFKPNDPQPWPQLIPPDATFGKGVKR</sequence>
<feature type="region of interest" description="Disordered" evidence="1">
    <location>
        <begin position="42"/>
        <end position="84"/>
    </location>
</feature>
<accession>A0ABQ6A1V2</accession>
<proteinExistence type="predicted"/>
<comment type="caution">
    <text evidence="2">The sequence shown here is derived from an EMBL/GenBank/DDBJ whole genome shotgun (WGS) entry which is preliminary data.</text>
</comment>
<evidence type="ECO:0000313" key="3">
    <source>
        <dbReference type="Proteomes" id="UP001156641"/>
    </source>
</evidence>
<dbReference type="EMBL" id="BSOS01000022">
    <property type="protein sequence ID" value="GLR66411.1"/>
    <property type="molecule type" value="Genomic_DNA"/>
</dbReference>
<name>A0ABQ6A1V2_9PROT</name>
<dbReference type="Proteomes" id="UP001156641">
    <property type="component" value="Unassembled WGS sequence"/>
</dbReference>